<accession>A0ABT4D710</accession>
<feature type="region of interest" description="Disordered" evidence="1">
    <location>
        <begin position="1"/>
        <end position="51"/>
    </location>
</feature>
<sequence>MAKKKAKKGNNSEAEKRHRELSKVNMEAAAEFQPQDKKRQTGQGNPKNQKK</sequence>
<feature type="compositionally biased region" description="Polar residues" evidence="1">
    <location>
        <begin position="41"/>
        <end position="51"/>
    </location>
</feature>
<dbReference type="Proteomes" id="UP001078443">
    <property type="component" value="Unassembled WGS sequence"/>
</dbReference>
<proteinExistence type="predicted"/>
<evidence type="ECO:0000256" key="1">
    <source>
        <dbReference type="SAM" id="MobiDB-lite"/>
    </source>
</evidence>
<reference evidence="2" key="1">
    <citation type="submission" date="2022-12" db="EMBL/GenBank/DDBJ databases">
        <authorList>
            <person name="Wang J."/>
        </authorList>
    </citation>
    <scope>NUCLEOTIDE SEQUENCE</scope>
    <source>
        <strain evidence="2">HY-45-18</strain>
    </source>
</reference>
<feature type="compositionally biased region" description="Basic and acidic residues" evidence="1">
    <location>
        <begin position="13"/>
        <end position="22"/>
    </location>
</feature>
<evidence type="ECO:0000313" key="3">
    <source>
        <dbReference type="Proteomes" id="UP001078443"/>
    </source>
</evidence>
<gene>
    <name evidence="2" type="ORF">OW763_15870</name>
</gene>
<dbReference type="RefSeq" id="WP_268042459.1">
    <property type="nucleotide sequence ID" value="NZ_JAPQER010000011.1"/>
</dbReference>
<name>A0ABT4D710_9CLOT</name>
<protein>
    <recommendedName>
        <fullName evidence="4">Small, acid-soluble spore protein, alpha/beta type</fullName>
    </recommendedName>
</protein>
<dbReference type="EMBL" id="JAPQER010000011">
    <property type="protein sequence ID" value="MCY6485798.1"/>
    <property type="molecule type" value="Genomic_DNA"/>
</dbReference>
<comment type="caution">
    <text evidence="2">The sequence shown here is derived from an EMBL/GenBank/DDBJ whole genome shotgun (WGS) entry which is preliminary data.</text>
</comment>
<keyword evidence="3" id="KW-1185">Reference proteome</keyword>
<organism evidence="2 3">
    <name type="scientific">Clostridium aestuarii</name>
    <dbReference type="NCBI Taxonomy" id="338193"/>
    <lineage>
        <taxon>Bacteria</taxon>
        <taxon>Bacillati</taxon>
        <taxon>Bacillota</taxon>
        <taxon>Clostridia</taxon>
        <taxon>Eubacteriales</taxon>
        <taxon>Clostridiaceae</taxon>
        <taxon>Clostridium</taxon>
    </lineage>
</organism>
<evidence type="ECO:0008006" key="4">
    <source>
        <dbReference type="Google" id="ProtNLM"/>
    </source>
</evidence>
<evidence type="ECO:0000313" key="2">
    <source>
        <dbReference type="EMBL" id="MCY6485798.1"/>
    </source>
</evidence>